<reference evidence="2 3" key="1">
    <citation type="submission" date="2023-07" db="EMBL/GenBank/DDBJ databases">
        <title>Sorghum-associated microbial communities from plants grown in Nebraska, USA.</title>
        <authorList>
            <person name="Schachtman D."/>
        </authorList>
    </citation>
    <scope>NUCLEOTIDE SEQUENCE [LARGE SCALE GENOMIC DNA]</scope>
    <source>
        <strain evidence="2 3">BE240</strain>
    </source>
</reference>
<keyword evidence="1" id="KW-1133">Transmembrane helix</keyword>
<dbReference type="InterPro" id="IPR030802">
    <property type="entry name" value="Permease_MalE"/>
</dbReference>
<accession>A0ABU1V9P1</accession>
<feature type="transmembrane region" description="Helical" evidence="1">
    <location>
        <begin position="278"/>
        <end position="308"/>
    </location>
</feature>
<evidence type="ECO:0000313" key="2">
    <source>
        <dbReference type="EMBL" id="MDR7094176.1"/>
    </source>
</evidence>
<feature type="transmembrane region" description="Helical" evidence="1">
    <location>
        <begin position="368"/>
        <end position="386"/>
    </location>
</feature>
<feature type="transmembrane region" description="Helical" evidence="1">
    <location>
        <begin position="328"/>
        <end position="348"/>
    </location>
</feature>
<dbReference type="EMBL" id="JAVDWE010000004">
    <property type="protein sequence ID" value="MDR7094176.1"/>
    <property type="molecule type" value="Genomic_DNA"/>
</dbReference>
<organism evidence="2 3">
    <name type="scientific">Hydrogenophaga laconesensis</name>
    <dbReference type="NCBI Taxonomy" id="1805971"/>
    <lineage>
        <taxon>Bacteria</taxon>
        <taxon>Pseudomonadati</taxon>
        <taxon>Pseudomonadota</taxon>
        <taxon>Betaproteobacteria</taxon>
        <taxon>Burkholderiales</taxon>
        <taxon>Comamonadaceae</taxon>
        <taxon>Hydrogenophaga</taxon>
    </lineage>
</organism>
<gene>
    <name evidence="2" type="ORF">J2X09_001914</name>
</gene>
<dbReference type="PANTHER" id="PTHR30188">
    <property type="entry name" value="ABC TRANSPORTER PERMEASE PROTEIN-RELATED"/>
    <property type="match status" value="1"/>
</dbReference>
<dbReference type="Pfam" id="PF02405">
    <property type="entry name" value="MlaE"/>
    <property type="match status" value="1"/>
</dbReference>
<dbReference type="Proteomes" id="UP001265550">
    <property type="component" value="Unassembled WGS sequence"/>
</dbReference>
<evidence type="ECO:0000256" key="1">
    <source>
        <dbReference type="SAM" id="Phobius"/>
    </source>
</evidence>
<name>A0ABU1V9P1_9BURK</name>
<keyword evidence="1" id="KW-0812">Transmembrane</keyword>
<feature type="transmembrane region" description="Helical" evidence="1">
    <location>
        <begin position="188"/>
        <end position="209"/>
    </location>
</feature>
<keyword evidence="3" id="KW-1185">Reference proteome</keyword>
<proteinExistence type="predicted"/>
<feature type="transmembrane region" description="Helical" evidence="1">
    <location>
        <begin position="229"/>
        <end position="248"/>
    </location>
</feature>
<evidence type="ECO:0000313" key="3">
    <source>
        <dbReference type="Proteomes" id="UP001265550"/>
    </source>
</evidence>
<sequence>MGSSMRDAPSGYALSDTMEVHDKTQAPDARWLQDGDDWVLELSGDWRGHRAALPDRPSNDEPRNVRVNAAGLASWDAALVSSLWHQLEPLQRRDASVVLQELPDGLQQILALALESPPPGSTAPAPQSTRVARVGARVTAWWALRRKTLTFFGEVLLSLGRWLRGRSDMRLSDLAWQIEQTGPRSLPIVALVCFLVGLIVAYMGAAQLQRFGAQNYIADLVTVGVVREVAALLVGIVLAGRVGAAFAAQIGSMRANEEVDALATMGVNPIDFLVLPRVLALLIIGPLLTAFGAAVGMAVGWLVAVGIYGVTPLEYVYASMQALTLPHVVVGLIKGTTYSVLVALAGCLQGMSAGRSAQAVGDATTASVVQAIVWIVVVASALTVVFQRLNY</sequence>
<comment type="caution">
    <text evidence="2">The sequence shown here is derived from an EMBL/GenBank/DDBJ whole genome shotgun (WGS) entry which is preliminary data.</text>
</comment>
<keyword evidence="1" id="KW-0472">Membrane</keyword>
<dbReference type="PANTHER" id="PTHR30188:SF3">
    <property type="entry name" value="ABC TRANSPORTER PERMEASE"/>
    <property type="match status" value="1"/>
</dbReference>
<protein>
    <submittedName>
        <fullName evidence="2">Phospholipid/cholesterol/gamma-HCH transport system permease protein</fullName>
    </submittedName>
</protein>